<dbReference type="Gene3D" id="1.25.40.10">
    <property type="entry name" value="Tetratricopeptide repeat domain"/>
    <property type="match status" value="1"/>
</dbReference>
<dbReference type="Pfam" id="PF01464">
    <property type="entry name" value="SLT"/>
    <property type="match status" value="1"/>
</dbReference>
<evidence type="ECO:0000313" key="4">
    <source>
        <dbReference type="EMBL" id="PZA17926.1"/>
    </source>
</evidence>
<keyword evidence="5" id="KW-1185">Reference proteome</keyword>
<feature type="signal peptide" evidence="2">
    <location>
        <begin position="1"/>
        <end position="28"/>
    </location>
</feature>
<dbReference type="PROSITE" id="PS00922">
    <property type="entry name" value="TRANSGLYCOSYLASE"/>
    <property type="match status" value="1"/>
</dbReference>
<dbReference type="GO" id="GO:0008933">
    <property type="term" value="F:peptidoglycan lytic transglycosylase activity"/>
    <property type="evidence" value="ECO:0007669"/>
    <property type="project" value="InterPro"/>
</dbReference>
<comment type="similarity">
    <text evidence="1">Belongs to the transglycosylase Slt family.</text>
</comment>
<dbReference type="GO" id="GO:0000270">
    <property type="term" value="P:peptidoglycan metabolic process"/>
    <property type="evidence" value="ECO:0007669"/>
    <property type="project" value="InterPro"/>
</dbReference>
<accession>A0A323V3C3</accession>
<gene>
    <name evidence="4" type="ORF">DNK49_05255</name>
</gene>
<comment type="caution">
    <text evidence="4">The sequence shown here is derived from an EMBL/GenBank/DDBJ whole genome shotgun (WGS) entry which is preliminary data.</text>
</comment>
<dbReference type="Proteomes" id="UP000248259">
    <property type="component" value="Unassembled WGS sequence"/>
</dbReference>
<dbReference type="Gene3D" id="1.10.530.10">
    <property type="match status" value="1"/>
</dbReference>
<reference evidence="4 5" key="1">
    <citation type="submission" date="2018-06" db="EMBL/GenBank/DDBJ databases">
        <title>Azoarcus communis strain SWub3 genome.</title>
        <authorList>
            <person name="Zorraquino Salvo V."/>
            <person name="Toubiana D."/>
            <person name="Blumwald E."/>
        </authorList>
    </citation>
    <scope>NUCLEOTIDE SEQUENCE [LARGE SCALE GENOMIC DNA]</scope>
    <source>
        <strain evidence="4 5">SWub3</strain>
    </source>
</reference>
<feature type="chain" id="PRO_5016363283" evidence="2">
    <location>
        <begin position="29"/>
        <end position="315"/>
    </location>
</feature>
<keyword evidence="2" id="KW-0732">Signal</keyword>
<dbReference type="CDD" id="cd00254">
    <property type="entry name" value="LT-like"/>
    <property type="match status" value="1"/>
</dbReference>
<proteinExistence type="inferred from homology"/>
<dbReference type="InterPro" id="IPR008258">
    <property type="entry name" value="Transglycosylase_SLT_dom_1"/>
</dbReference>
<dbReference type="SUPFAM" id="SSF53955">
    <property type="entry name" value="Lysozyme-like"/>
    <property type="match status" value="1"/>
</dbReference>
<dbReference type="InterPro" id="IPR011990">
    <property type="entry name" value="TPR-like_helical_dom_sf"/>
</dbReference>
<dbReference type="GO" id="GO:0016020">
    <property type="term" value="C:membrane"/>
    <property type="evidence" value="ECO:0007669"/>
    <property type="project" value="InterPro"/>
</dbReference>
<dbReference type="InterPro" id="IPR023346">
    <property type="entry name" value="Lysozyme-like_dom_sf"/>
</dbReference>
<dbReference type="AlphaFoldDB" id="A0A323V3C3"/>
<organism evidence="4 5">
    <name type="scientific">Parazoarcus communis SWub3 = DSM 12120</name>
    <dbReference type="NCBI Taxonomy" id="1121029"/>
    <lineage>
        <taxon>Bacteria</taxon>
        <taxon>Pseudomonadati</taxon>
        <taxon>Pseudomonadota</taxon>
        <taxon>Betaproteobacteria</taxon>
        <taxon>Rhodocyclales</taxon>
        <taxon>Zoogloeaceae</taxon>
        <taxon>Parazoarcus</taxon>
    </lineage>
</organism>
<dbReference type="InterPro" id="IPR000189">
    <property type="entry name" value="Transglyc_AS"/>
</dbReference>
<evidence type="ECO:0000313" key="5">
    <source>
        <dbReference type="Proteomes" id="UP000248259"/>
    </source>
</evidence>
<feature type="domain" description="Transglycosylase SLT" evidence="3">
    <location>
        <begin position="175"/>
        <end position="273"/>
    </location>
</feature>
<name>A0A323V3C3_9RHOO</name>
<dbReference type="RefSeq" id="WP_110523268.1">
    <property type="nucleotide sequence ID" value="NZ_QKOE01000002.1"/>
</dbReference>
<evidence type="ECO:0000256" key="2">
    <source>
        <dbReference type="SAM" id="SignalP"/>
    </source>
</evidence>
<sequence>MPLVTGLRRLCQCLALGSLALALQTAQASGTNPEGAPEWTDEPPVLARLIEDGYRAETRGMVQLAATRYCAAARHGSVEGQFLLGRLLLQNRKMNAERQRAPALLAMASRQGHARAERLLLEAMRPDVPFGDAPPDCMLSDEAPALADNGEAVPPEVLERFVRALSAERRSHAQMIQRLAPKFGIDPGLALAIARTESNFDALARSPKNAQGLMQLIPETAARFGVRDILDPEQNIRGGLAYLRWLLNRFEGDVALAAAAYNAGEGAVDRHGGIPPYAETRAYVERILAFYRASHHPVRQKSADASPHFQAARGV</sequence>
<dbReference type="OrthoDB" id="9815002at2"/>
<evidence type="ECO:0000256" key="1">
    <source>
        <dbReference type="ARBA" id="ARBA00007734"/>
    </source>
</evidence>
<protein>
    <submittedName>
        <fullName evidence="4">Lytic transglycosylase domain-containing protein</fullName>
    </submittedName>
</protein>
<dbReference type="EMBL" id="QKOE01000002">
    <property type="protein sequence ID" value="PZA17926.1"/>
    <property type="molecule type" value="Genomic_DNA"/>
</dbReference>
<evidence type="ECO:0000259" key="3">
    <source>
        <dbReference type="Pfam" id="PF01464"/>
    </source>
</evidence>
<dbReference type="PANTHER" id="PTHR37423:SF2">
    <property type="entry name" value="MEMBRANE-BOUND LYTIC MUREIN TRANSGLYCOSYLASE C"/>
    <property type="match status" value="1"/>
</dbReference>
<dbReference type="PANTHER" id="PTHR37423">
    <property type="entry name" value="SOLUBLE LYTIC MUREIN TRANSGLYCOSYLASE-RELATED"/>
    <property type="match status" value="1"/>
</dbReference>